<accession>A0AAW6HRR0</accession>
<comment type="caution">
    <text evidence="1">The sequence shown here is derived from an EMBL/GenBank/DDBJ whole genome shotgun (WGS) entry which is preliminary data.</text>
</comment>
<dbReference type="Proteomes" id="UP001220702">
    <property type="component" value="Unassembled WGS sequence"/>
</dbReference>
<sequence length="50" mass="5778">MNQQDTVSITLKVVLQPMLCRPNTHYWATGNPSWNTFNKNSATYHHFKGV</sequence>
<reference evidence="1" key="2">
    <citation type="journal article" date="2023" name="Commun. Biol.">
        <title>Suspicions of two bridgehead invasions of Xylella fastidiosa subsp. multiplex in France.</title>
        <authorList>
            <person name="Dupas E."/>
            <person name="Durand K."/>
            <person name="Rieux A."/>
            <person name="Briand M."/>
            <person name="Pruvost O."/>
            <person name="Cunty A."/>
            <person name="Denance N."/>
            <person name="Donnadieu C."/>
            <person name="Legendre B."/>
            <person name="Lopez-Roques C."/>
            <person name="Cesbron S."/>
            <person name="Ravigne V."/>
            <person name="Jacques M.A."/>
        </authorList>
    </citation>
    <scope>NUCLEOTIDE SEQUENCE</scope>
    <source>
        <strain evidence="1">CFBP8070</strain>
    </source>
</reference>
<evidence type="ECO:0000313" key="2">
    <source>
        <dbReference type="Proteomes" id="UP001220702"/>
    </source>
</evidence>
<reference evidence="1" key="1">
    <citation type="submission" date="2021-11" db="EMBL/GenBank/DDBJ databases">
        <authorList>
            <person name="Denance N."/>
            <person name="Briand M."/>
            <person name="Dupas E."/>
            <person name="Durand K."/>
            <person name="Legendre B."/>
            <person name="Cunty A."/>
            <person name="Donnadieu C."/>
            <person name="Lopez Roques C."/>
            <person name="Cesbron S."/>
            <person name="Jacques M.A."/>
        </authorList>
    </citation>
    <scope>NUCLEOTIDE SEQUENCE</scope>
    <source>
        <strain evidence="1">CFBP8070</strain>
    </source>
</reference>
<gene>
    <name evidence="1" type="ORF">LOK82_00560</name>
</gene>
<proteinExistence type="predicted"/>
<protein>
    <submittedName>
        <fullName evidence="1">Uncharacterized protein</fullName>
    </submittedName>
</protein>
<dbReference type="AlphaFoldDB" id="A0AAW6HRR0"/>
<name>A0AAW6HRR0_XYLFS</name>
<dbReference type="RefSeq" id="WP_155114897.1">
    <property type="nucleotide sequence ID" value="NZ_CP047134.1"/>
</dbReference>
<dbReference type="EMBL" id="JAJKGN010000001">
    <property type="protein sequence ID" value="MDC6407247.1"/>
    <property type="molecule type" value="Genomic_DNA"/>
</dbReference>
<evidence type="ECO:0000313" key="1">
    <source>
        <dbReference type="EMBL" id="MDC6407247.1"/>
    </source>
</evidence>
<organism evidence="1 2">
    <name type="scientific">Xylella fastidiosa subsp. multiplex</name>
    <dbReference type="NCBI Taxonomy" id="644357"/>
    <lineage>
        <taxon>Bacteria</taxon>
        <taxon>Pseudomonadati</taxon>
        <taxon>Pseudomonadota</taxon>
        <taxon>Gammaproteobacteria</taxon>
        <taxon>Lysobacterales</taxon>
        <taxon>Lysobacteraceae</taxon>
        <taxon>Xylella</taxon>
    </lineage>
</organism>